<feature type="domain" description="GGDEF" evidence="2">
    <location>
        <begin position="806"/>
        <end position="940"/>
    </location>
</feature>
<evidence type="ECO:0000259" key="2">
    <source>
        <dbReference type="PROSITE" id="PS50887"/>
    </source>
</evidence>
<dbReference type="RefSeq" id="WP_020912455.1">
    <property type="nucleotide sequence ID" value="NC_011566.1"/>
</dbReference>
<dbReference type="InterPro" id="IPR052163">
    <property type="entry name" value="DGC-Regulatory_Protein"/>
</dbReference>
<dbReference type="CDD" id="cd01949">
    <property type="entry name" value="GGDEF"/>
    <property type="match status" value="1"/>
</dbReference>
<dbReference type="PANTHER" id="PTHR46663">
    <property type="entry name" value="DIGUANYLATE CYCLASE DGCT-RELATED"/>
    <property type="match status" value="1"/>
</dbReference>
<dbReference type="Gene3D" id="3.40.190.10">
    <property type="entry name" value="Periplasmic binding protein-like II"/>
    <property type="match status" value="6"/>
</dbReference>
<dbReference type="InterPro" id="IPR029787">
    <property type="entry name" value="Nucleotide_cyclase"/>
</dbReference>
<dbReference type="SUPFAM" id="SSF53850">
    <property type="entry name" value="Periplasmic binding protein-like II"/>
    <property type="match status" value="3"/>
</dbReference>
<dbReference type="NCBIfam" id="TIGR00254">
    <property type="entry name" value="GGDEF"/>
    <property type="match status" value="1"/>
</dbReference>
<dbReference type="InterPro" id="IPR001638">
    <property type="entry name" value="Solute-binding_3/MltF_N"/>
</dbReference>
<dbReference type="KEGG" id="swp:swp_2350"/>
<sequence length="940" mass="105849">MKYNVYVLIIVLSLFYTYPVFSAQNDNIKPLLISMSDDSYPFQYVDENGVESGLLVDYWLLWAKTNQRQIEFRPTNWQQSLKDVESGLTDIHMGMANTLSRRRAFEFDQSISKVQSYLYINKILASSKELGQMTPYRVGVVKGSAHIELLQQKLPNVSFAYYDNRKQLIDAVKANEIYVFAGLEGYLRESEVSQEMLMSFPFKRRIALDELSFYPVVKKGDAAKLHNIMHGFTQIEQAELSGIKRKWLGIQRGQNEVIIAMQVGVEPYADVGPNGLPHGLLVDIWKLWSDKTGLPVRFIAGDMKEAIDNVKKGSADVQLGYPESESMKSGLNRAHLIYQVSSRLFTYKKQYKTLADMKGKVFAVAPTSPYLSELIEALPESDFRYLSNVEEMIKATESGETDGFVAASAWTQHYLLLKQQWEDFYQFPTLHFKTDLYALNRGNDLGFSERIATGFDLMTSAELAAIEAKWILNPRDRIYSPTKELLLLNAKQRAMIKNLGKIKVGFVNNWAPMEYKNAEGHYAGINSEVFGILGRELDLQLEYVEFSDWQALLDALLKGDIDMSGSIAATAERKNDLVFSLPYWPSPWGVVTSLDSVNIFSLSELNGLRLAVVEGYHIVADLMREYPTVKLVLVPNSHAGLNSVEEGKADVFIDKVMNLSSGLKKGHFSNLKMSMLVDFAEQRSHIGINKSKQSLLPYINGVISTIDREQQQEIHHKWVSQTIEFGREDFENRLRVSILVFCALAIFVIMALLANRRLRREVALRIEAENKMALFAKHDSLTKLPNRSMIEERLEQAILIHSREMSQFAVIFIDLDGFKAINDAHGHHIGDEYLIAVSAALATSIRRSDTVGRLGGDEFIVILNQVESIAAVDNVAELLLQCLAKSFVIGDLSLSASASMGIAIYPADGDSVDTLLKTADTHMYRAKNTGGKSSRNSLQQ</sequence>
<dbReference type="eggNOG" id="COG0834">
    <property type="taxonomic scope" value="Bacteria"/>
</dbReference>
<dbReference type="eggNOG" id="COG2199">
    <property type="taxonomic scope" value="Bacteria"/>
</dbReference>
<dbReference type="EMBL" id="CP000472">
    <property type="protein sequence ID" value="ACJ29095.1"/>
    <property type="molecule type" value="Genomic_DNA"/>
</dbReference>
<dbReference type="InterPro" id="IPR043128">
    <property type="entry name" value="Rev_trsase/Diguanyl_cyclase"/>
</dbReference>
<dbReference type="SUPFAM" id="SSF55073">
    <property type="entry name" value="Nucleotide cyclase"/>
    <property type="match status" value="1"/>
</dbReference>
<keyword evidence="1" id="KW-0812">Transmembrane</keyword>
<name>B8CNX6_SHEPW</name>
<dbReference type="Pfam" id="PF00497">
    <property type="entry name" value="SBP_bac_3"/>
    <property type="match status" value="3"/>
</dbReference>
<evidence type="ECO:0000313" key="3">
    <source>
        <dbReference type="EMBL" id="ACJ29095.1"/>
    </source>
</evidence>
<dbReference type="Gene3D" id="3.30.70.270">
    <property type="match status" value="1"/>
</dbReference>
<dbReference type="SMART" id="SM00267">
    <property type="entry name" value="GGDEF"/>
    <property type="match status" value="1"/>
</dbReference>
<dbReference type="PROSITE" id="PS50887">
    <property type="entry name" value="GGDEF"/>
    <property type="match status" value="1"/>
</dbReference>
<keyword evidence="4" id="KW-1185">Reference proteome</keyword>
<accession>B8CNX6</accession>
<keyword evidence="1" id="KW-0472">Membrane</keyword>
<dbReference type="HOGENOM" id="CLU_013349_0_0_6"/>
<protein>
    <submittedName>
        <fullName evidence="3">Extracellular solute-binding protein, family 3/GGDEF domain protein</fullName>
    </submittedName>
</protein>
<dbReference type="AlphaFoldDB" id="B8CNX6"/>
<dbReference type="PANTHER" id="PTHR46663:SF2">
    <property type="entry name" value="GGDEF DOMAIN-CONTAINING PROTEIN"/>
    <property type="match status" value="1"/>
</dbReference>
<gene>
    <name evidence="3" type="ordered locus">swp_2350</name>
</gene>
<dbReference type="Pfam" id="PF00990">
    <property type="entry name" value="GGDEF"/>
    <property type="match status" value="1"/>
</dbReference>
<dbReference type="CDD" id="cd01007">
    <property type="entry name" value="PBP2_BvgS_HisK_like"/>
    <property type="match status" value="1"/>
</dbReference>
<evidence type="ECO:0000313" key="4">
    <source>
        <dbReference type="Proteomes" id="UP000000753"/>
    </source>
</evidence>
<organism evidence="3 4">
    <name type="scientific">Shewanella piezotolerans (strain WP3 / JCM 13877)</name>
    <dbReference type="NCBI Taxonomy" id="225849"/>
    <lineage>
        <taxon>Bacteria</taxon>
        <taxon>Pseudomonadati</taxon>
        <taxon>Pseudomonadota</taxon>
        <taxon>Gammaproteobacteria</taxon>
        <taxon>Alteromonadales</taxon>
        <taxon>Shewanellaceae</taxon>
        <taxon>Shewanella</taxon>
    </lineage>
</organism>
<evidence type="ECO:0000256" key="1">
    <source>
        <dbReference type="SAM" id="Phobius"/>
    </source>
</evidence>
<keyword evidence="1" id="KW-1133">Transmembrane helix</keyword>
<dbReference type="InterPro" id="IPR000160">
    <property type="entry name" value="GGDEF_dom"/>
</dbReference>
<proteinExistence type="predicted"/>
<reference evidence="3 4" key="1">
    <citation type="journal article" date="2008" name="PLoS ONE">
        <title>Environmental adaptation: genomic analysis of the piezotolerant and psychrotolerant deep-sea iron reducing bacterium Shewanella piezotolerans WP3.</title>
        <authorList>
            <person name="Wang F."/>
            <person name="Wang J."/>
            <person name="Jian H."/>
            <person name="Zhang B."/>
            <person name="Li S."/>
            <person name="Wang F."/>
            <person name="Zeng X."/>
            <person name="Gao L."/>
            <person name="Bartlett D.H."/>
            <person name="Yu J."/>
            <person name="Hu S."/>
            <person name="Xiao X."/>
        </authorList>
    </citation>
    <scope>NUCLEOTIDE SEQUENCE [LARGE SCALE GENOMIC DNA]</scope>
    <source>
        <strain evidence="4">WP3 / JCM 13877</strain>
    </source>
</reference>
<dbReference type="Proteomes" id="UP000000753">
    <property type="component" value="Chromosome"/>
</dbReference>
<dbReference type="CDD" id="cd13706">
    <property type="entry name" value="PBP2_HisK_like_1"/>
    <property type="match status" value="2"/>
</dbReference>
<feature type="transmembrane region" description="Helical" evidence="1">
    <location>
        <begin position="736"/>
        <end position="755"/>
    </location>
</feature>
<dbReference type="SMART" id="SM00062">
    <property type="entry name" value="PBPb"/>
    <property type="match status" value="3"/>
</dbReference>
<dbReference type="STRING" id="225849.swp_2350"/>